<comment type="similarity">
    <text evidence="2">Belongs to the bacterial solute-binding protein 2 family.</text>
</comment>
<dbReference type="GO" id="GO:0030288">
    <property type="term" value="C:outer membrane-bounded periplasmic space"/>
    <property type="evidence" value="ECO:0007669"/>
    <property type="project" value="TreeGrafter"/>
</dbReference>
<dbReference type="SUPFAM" id="SSF53822">
    <property type="entry name" value="Periplasmic binding protein-like I"/>
    <property type="match status" value="1"/>
</dbReference>
<dbReference type="CDD" id="cd06307">
    <property type="entry name" value="PBP1_sugar_binding"/>
    <property type="match status" value="1"/>
</dbReference>
<dbReference type="PROSITE" id="PS50932">
    <property type="entry name" value="HTH_LACI_2"/>
    <property type="match status" value="1"/>
</dbReference>
<evidence type="ECO:0000256" key="2">
    <source>
        <dbReference type="ARBA" id="ARBA00007639"/>
    </source>
</evidence>
<dbReference type="Proteomes" id="UP000693972">
    <property type="component" value="Unassembled WGS sequence"/>
</dbReference>
<sequence length="332" mass="35557">MRPTLADLAEEARVSTATVDRVLNDRPGVSARTRQLVQNAARAIGYLPAAEPALTPARLVAFLPEGTNDFIAELRDHMIAEAEAMPGVHLTLPPIAGLEASAMAEALTDVGDVDGVALVAISHPRVHDALMRLSARNIPVVTLLSDLPDTLRRAYVGIDNLRAGRLAAEVITRFLGRNPTGKVAHFAGSLTYRGHQERDVGLRQYLAEEAPKLELLEVRESGDDPDRAFAQAAENLARHPEICAIYNAGGGTTGIARALQDSGHAARIVFVAHDATDANKAMLLDGTLDAVIDQNAKREAHETLATLAAAARGQTRIPTQPRLHLILKENIP</sequence>
<gene>
    <name evidence="4" type="ORF">KUL25_00895</name>
    <name evidence="5" type="ORF">KUL25_00900</name>
</gene>
<dbReference type="Pfam" id="PF00356">
    <property type="entry name" value="LacI"/>
    <property type="match status" value="1"/>
</dbReference>
<dbReference type="PANTHER" id="PTHR30036">
    <property type="entry name" value="D-XYLOSE-BINDING PERIPLASMIC PROTEIN"/>
    <property type="match status" value="1"/>
</dbReference>
<name>A0A975TWL7_9RHOB</name>
<dbReference type="Pfam" id="PF13407">
    <property type="entry name" value="Peripla_BP_4"/>
    <property type="match status" value="1"/>
</dbReference>
<dbReference type="RefSeq" id="WP_257891200.1">
    <property type="nucleotide sequence ID" value="NZ_JAIMBW010000001.1"/>
</dbReference>
<dbReference type="AlphaFoldDB" id="A0A975TWL7"/>
<dbReference type="InterPro" id="IPR000843">
    <property type="entry name" value="HTH_LacI"/>
</dbReference>
<dbReference type="InterPro" id="IPR028082">
    <property type="entry name" value="Peripla_BP_I"/>
</dbReference>
<dbReference type="GO" id="GO:0030246">
    <property type="term" value="F:carbohydrate binding"/>
    <property type="evidence" value="ECO:0007669"/>
    <property type="project" value="TreeGrafter"/>
</dbReference>
<dbReference type="SUPFAM" id="SSF47413">
    <property type="entry name" value="lambda repressor-like DNA-binding domains"/>
    <property type="match status" value="1"/>
</dbReference>
<dbReference type="EMBL" id="CP078073">
    <property type="protein sequence ID" value="QXL88111.1"/>
    <property type="molecule type" value="Genomic_DNA"/>
</dbReference>
<feature type="domain" description="HTH lacI-type" evidence="3">
    <location>
        <begin position="3"/>
        <end position="61"/>
    </location>
</feature>
<dbReference type="PROSITE" id="PS00356">
    <property type="entry name" value="HTH_LACI_1"/>
    <property type="match status" value="1"/>
</dbReference>
<evidence type="ECO:0000313" key="4">
    <source>
        <dbReference type="EMBL" id="MBY4891314.1"/>
    </source>
</evidence>
<evidence type="ECO:0000313" key="6">
    <source>
        <dbReference type="Proteomes" id="UP000693972"/>
    </source>
</evidence>
<accession>A0A975TWL7</accession>
<dbReference type="GO" id="GO:0003677">
    <property type="term" value="F:DNA binding"/>
    <property type="evidence" value="ECO:0007669"/>
    <property type="project" value="UniProtKB-KW"/>
</dbReference>
<reference evidence="5 6" key="1">
    <citation type="submission" date="2021-07" db="EMBL/GenBank/DDBJ databases">
        <title>Karlodiniumbacter phycospheric gen. nov., sp. nov., a phycosphere bacterium isolated from karlodinium veneficum.</title>
        <authorList>
            <person name="Peng Y."/>
            <person name="Jiang L."/>
            <person name="Lee J."/>
        </authorList>
    </citation>
    <scope>NUCLEOTIDE SEQUENCE</scope>
    <source>
        <strain evidence="5 6">N5</strain>
    </source>
</reference>
<dbReference type="EMBL" id="JAIMBW010000001">
    <property type="protein sequence ID" value="MBY4891314.1"/>
    <property type="molecule type" value="Genomic_DNA"/>
</dbReference>
<dbReference type="Gene3D" id="3.40.50.2300">
    <property type="match status" value="2"/>
</dbReference>
<proteinExistence type="inferred from homology"/>
<dbReference type="InterPro" id="IPR050555">
    <property type="entry name" value="Bact_Solute-Bind_Prot2"/>
</dbReference>
<keyword evidence="5" id="KW-0238">DNA-binding</keyword>
<comment type="subcellular location">
    <subcellularLocation>
        <location evidence="1">Periplasm</location>
    </subcellularLocation>
</comment>
<keyword evidence="6" id="KW-1185">Reference proteome</keyword>
<dbReference type="InterPro" id="IPR010982">
    <property type="entry name" value="Lambda_DNA-bd_dom_sf"/>
</dbReference>
<dbReference type="Gene3D" id="1.10.260.40">
    <property type="entry name" value="lambda repressor-like DNA-binding domains"/>
    <property type="match status" value="1"/>
</dbReference>
<dbReference type="CDD" id="cd01392">
    <property type="entry name" value="HTH_LacI"/>
    <property type="match status" value="1"/>
</dbReference>
<protein>
    <submittedName>
        <fullName evidence="5">LacI family DNA-binding transcriptional regulator</fullName>
    </submittedName>
</protein>
<dbReference type="SMART" id="SM00354">
    <property type="entry name" value="HTH_LACI"/>
    <property type="match status" value="1"/>
</dbReference>
<evidence type="ECO:0000313" key="5">
    <source>
        <dbReference type="EMBL" id="QXL88111.1"/>
    </source>
</evidence>
<evidence type="ECO:0000259" key="3">
    <source>
        <dbReference type="PROSITE" id="PS50932"/>
    </source>
</evidence>
<dbReference type="InterPro" id="IPR025997">
    <property type="entry name" value="SBP_2_dom"/>
</dbReference>
<evidence type="ECO:0000256" key="1">
    <source>
        <dbReference type="ARBA" id="ARBA00004418"/>
    </source>
</evidence>
<organism evidence="5">
    <name type="scientific">Gymnodinialimonas phycosphaerae</name>
    <dbReference type="NCBI Taxonomy" id="2841589"/>
    <lineage>
        <taxon>Bacteria</taxon>
        <taxon>Pseudomonadati</taxon>
        <taxon>Pseudomonadota</taxon>
        <taxon>Alphaproteobacteria</taxon>
        <taxon>Rhodobacterales</taxon>
        <taxon>Paracoccaceae</taxon>
        <taxon>Gymnodinialimonas</taxon>
    </lineage>
</organism>
<dbReference type="GO" id="GO:0006355">
    <property type="term" value="P:regulation of DNA-templated transcription"/>
    <property type="evidence" value="ECO:0007669"/>
    <property type="project" value="InterPro"/>
</dbReference>
<dbReference type="PANTHER" id="PTHR30036:SF7">
    <property type="entry name" value="ABC TRANSPORTER PERIPLASMIC-BINDING PROTEIN YPHF"/>
    <property type="match status" value="1"/>
</dbReference>